<protein>
    <submittedName>
        <fullName evidence="5">Zinc protease</fullName>
    </submittedName>
</protein>
<evidence type="ECO:0000256" key="2">
    <source>
        <dbReference type="SAM" id="SignalP"/>
    </source>
</evidence>
<evidence type="ECO:0000313" key="5">
    <source>
        <dbReference type="EMBL" id="CAL1241024.1"/>
    </source>
</evidence>
<dbReference type="GO" id="GO:0008233">
    <property type="term" value="F:peptidase activity"/>
    <property type="evidence" value="ECO:0007669"/>
    <property type="project" value="UniProtKB-KW"/>
</dbReference>
<keyword evidence="2" id="KW-0732">Signal</keyword>
<dbReference type="Pfam" id="PF05193">
    <property type="entry name" value="Peptidase_M16_C"/>
    <property type="match status" value="1"/>
</dbReference>
<dbReference type="RefSeq" id="WP_348757559.1">
    <property type="nucleotide sequence ID" value="NZ_OZ026884.1"/>
</dbReference>
<gene>
    <name evidence="5" type="ORF">MECH1_V1_2248</name>
</gene>
<dbReference type="Proteomes" id="UP001497493">
    <property type="component" value="Chromosome"/>
</dbReference>
<dbReference type="InterPro" id="IPR007863">
    <property type="entry name" value="Peptidase_M16_C"/>
</dbReference>
<evidence type="ECO:0000256" key="1">
    <source>
        <dbReference type="SAM" id="MobiDB-lite"/>
    </source>
</evidence>
<keyword evidence="6" id="KW-1185">Reference proteome</keyword>
<dbReference type="GO" id="GO:0006508">
    <property type="term" value="P:proteolysis"/>
    <property type="evidence" value="ECO:0007669"/>
    <property type="project" value="UniProtKB-KW"/>
</dbReference>
<feature type="domain" description="Peptidase M16 C-terminal" evidence="4">
    <location>
        <begin position="196"/>
        <end position="371"/>
    </location>
</feature>
<proteinExistence type="predicted"/>
<accession>A0ABM9NK63</accession>
<organism evidence="5 6">
    <name type="scientific">Candidatus Methylocalor cossyra</name>
    <dbReference type="NCBI Taxonomy" id="3108543"/>
    <lineage>
        <taxon>Bacteria</taxon>
        <taxon>Pseudomonadati</taxon>
        <taxon>Pseudomonadota</taxon>
        <taxon>Gammaproteobacteria</taxon>
        <taxon>Methylococcales</taxon>
        <taxon>Methylococcaceae</taxon>
        <taxon>Candidatus Methylocalor</taxon>
    </lineage>
</organism>
<evidence type="ECO:0000259" key="4">
    <source>
        <dbReference type="Pfam" id="PF05193"/>
    </source>
</evidence>
<keyword evidence="5" id="KW-0378">Hydrolase</keyword>
<feature type="region of interest" description="Disordered" evidence="1">
    <location>
        <begin position="236"/>
        <end position="258"/>
    </location>
</feature>
<feature type="domain" description="Peptidase M16 N-terminal" evidence="3">
    <location>
        <begin position="53"/>
        <end position="183"/>
    </location>
</feature>
<dbReference type="InterPro" id="IPR011249">
    <property type="entry name" value="Metalloenz_LuxS/M16"/>
</dbReference>
<evidence type="ECO:0000259" key="3">
    <source>
        <dbReference type="Pfam" id="PF00675"/>
    </source>
</evidence>
<name>A0ABM9NK63_9GAMM</name>
<dbReference type="InterPro" id="IPR050361">
    <property type="entry name" value="MPP/UQCRC_Complex"/>
</dbReference>
<sequence length="441" mass="48316">MSVEPLRRLLSLGLWLALLWLAETAAAAPDIQHWTTARGGRVYFVPTTGLPLVDVRLVFDAGSARDGAKFGLAALTSALLDSGAGAWDADTVAQRLENVGALLNTGVGRDSAYVWLRSLTLPDKLSVALDTAREVLAHPRFDPKDLDREKNRALLAIKQRGEEPDQLADLAFFQALYGDHPYAHPPDGLAETVQPLTRADLVEFHRRLYVVRNAIVAIVGDVSRKDAEAIADQLLSGLPEGEPQPPLPAPAPNRAPQGVRTPFPSEQTHILAGELGMTANDPDYFPLYVGNHILGGSGLVSRIMEEVREKRGFAYSAYSYFFPQRQAGPFEIGLQTRNDKAEEALKLAIATVRNFVDKGPTEQELEAAKKNIIGGFVLRLDSNQKLVGEVASIAFYDRPLDYLETFPQKVQAVTREDIKRAFKARIDPDRLQTVLVGGAVR</sequence>
<keyword evidence="5" id="KW-0645">Protease</keyword>
<feature type="compositionally biased region" description="Pro residues" evidence="1">
    <location>
        <begin position="242"/>
        <end position="253"/>
    </location>
</feature>
<dbReference type="PANTHER" id="PTHR11851">
    <property type="entry name" value="METALLOPROTEASE"/>
    <property type="match status" value="1"/>
</dbReference>
<feature type="chain" id="PRO_5046615319" evidence="2">
    <location>
        <begin position="28"/>
        <end position="441"/>
    </location>
</feature>
<reference evidence="5 6" key="1">
    <citation type="submission" date="2024-04" db="EMBL/GenBank/DDBJ databases">
        <authorList>
            <person name="Cremers G."/>
        </authorList>
    </citation>
    <scope>NUCLEOTIDE SEQUENCE [LARGE SCALE GENOMIC DNA]</scope>
    <source>
        <strain evidence="5">MeCH1-AG</strain>
    </source>
</reference>
<dbReference type="SUPFAM" id="SSF63411">
    <property type="entry name" value="LuxS/MPP-like metallohydrolase"/>
    <property type="match status" value="2"/>
</dbReference>
<evidence type="ECO:0000313" key="6">
    <source>
        <dbReference type="Proteomes" id="UP001497493"/>
    </source>
</evidence>
<dbReference type="EMBL" id="OZ026884">
    <property type="protein sequence ID" value="CAL1241024.1"/>
    <property type="molecule type" value="Genomic_DNA"/>
</dbReference>
<dbReference type="Gene3D" id="3.30.830.10">
    <property type="entry name" value="Metalloenzyme, LuxS/M16 peptidase-like"/>
    <property type="match status" value="2"/>
</dbReference>
<feature type="signal peptide" evidence="2">
    <location>
        <begin position="1"/>
        <end position="27"/>
    </location>
</feature>
<dbReference type="PANTHER" id="PTHR11851:SF224">
    <property type="entry name" value="PROCESSING PROTEASE"/>
    <property type="match status" value="1"/>
</dbReference>
<dbReference type="Pfam" id="PF00675">
    <property type="entry name" value="Peptidase_M16"/>
    <property type="match status" value="1"/>
</dbReference>
<dbReference type="InterPro" id="IPR011765">
    <property type="entry name" value="Pept_M16_N"/>
</dbReference>